<keyword evidence="5" id="KW-0456">Lyase</keyword>
<dbReference type="OrthoDB" id="5034579at2759"/>
<evidence type="ECO:0000256" key="1">
    <source>
        <dbReference type="ARBA" id="ARBA00001933"/>
    </source>
</evidence>
<dbReference type="AlphaFoldDB" id="A0A8K1GHP1"/>
<dbReference type="SUPFAM" id="SSF50621">
    <property type="entry name" value="Alanine racemase C-terminal domain-like"/>
    <property type="match status" value="1"/>
</dbReference>
<dbReference type="InterPro" id="IPR029066">
    <property type="entry name" value="PLP-binding_barrel"/>
</dbReference>
<dbReference type="GO" id="GO:0016831">
    <property type="term" value="F:carboxy-lyase activity"/>
    <property type="evidence" value="ECO:0007669"/>
    <property type="project" value="UniProtKB-ARBA"/>
</dbReference>
<reference evidence="8" key="1">
    <citation type="submission" date="2019-04" db="EMBL/GenBank/DDBJ databases">
        <title>Genome assembly of Zosterops borbonicus 15179.</title>
        <authorList>
            <person name="Leroy T."/>
            <person name="Anselmetti Y."/>
            <person name="Tilak M.-K."/>
            <person name="Nabholz B."/>
        </authorList>
    </citation>
    <scope>NUCLEOTIDE SEQUENCE</scope>
    <source>
        <strain evidence="8">HGM_15179</strain>
        <tissue evidence="8">Muscle</tissue>
    </source>
</reference>
<dbReference type="GO" id="GO:0005737">
    <property type="term" value="C:cytoplasm"/>
    <property type="evidence" value="ECO:0007669"/>
    <property type="project" value="TreeGrafter"/>
</dbReference>
<evidence type="ECO:0000256" key="5">
    <source>
        <dbReference type="ARBA" id="ARBA00023239"/>
    </source>
</evidence>
<evidence type="ECO:0000256" key="3">
    <source>
        <dbReference type="ARBA" id="ARBA00022898"/>
    </source>
</evidence>
<keyword evidence="9" id="KW-1185">Reference proteome</keyword>
<dbReference type="Gene3D" id="3.20.20.10">
    <property type="entry name" value="Alanine racemase"/>
    <property type="match status" value="1"/>
</dbReference>
<dbReference type="Proteomes" id="UP000796761">
    <property type="component" value="Unassembled WGS sequence"/>
</dbReference>
<dbReference type="SUPFAM" id="SSF51419">
    <property type="entry name" value="PLP-binding barrel"/>
    <property type="match status" value="1"/>
</dbReference>
<dbReference type="PANTHER" id="PTHR11482">
    <property type="entry name" value="ARGININE/DIAMINOPIMELATE/ORNITHINE DECARBOXYLASE"/>
    <property type="match status" value="1"/>
</dbReference>
<name>A0A8K1GHP1_9PASS</name>
<keyword evidence="3" id="KW-0663">Pyridoxal phosphate</keyword>
<dbReference type="PRINTS" id="PR01179">
    <property type="entry name" value="ODADCRBXLASE"/>
</dbReference>
<dbReference type="PRINTS" id="PR01182">
    <property type="entry name" value="ORNDCRBXLASE"/>
</dbReference>
<comment type="function">
    <text evidence="6">Catalyzes the first and rate-limiting step of polyamine biosynthesis that converts ornithine into putrescine, which is the precursor for the polyamines, spermidine and spermine. Polyamines are essential for cell proliferation and are implicated in cellular processes, ranging from DNA replication to apoptosis.</text>
</comment>
<dbReference type="InterPro" id="IPR000183">
    <property type="entry name" value="Orn/DAP/Arg_de-COase"/>
</dbReference>
<dbReference type="InterPro" id="IPR002433">
    <property type="entry name" value="Orn_de-COase"/>
</dbReference>
<dbReference type="GO" id="GO:0033387">
    <property type="term" value="P:putrescine biosynthetic process from arginine, via ornithine"/>
    <property type="evidence" value="ECO:0007669"/>
    <property type="project" value="TreeGrafter"/>
</dbReference>
<proteinExistence type="inferred from homology"/>
<dbReference type="PROSITE" id="PS00878">
    <property type="entry name" value="ODR_DC_2_1"/>
    <property type="match status" value="1"/>
</dbReference>
<evidence type="ECO:0000313" key="8">
    <source>
        <dbReference type="EMBL" id="TRZ19035.1"/>
    </source>
</evidence>
<comment type="similarity">
    <text evidence="2">Belongs to the Orn/Lys/Arg decarboxylase class-II family.</text>
</comment>
<dbReference type="Pfam" id="PF02784">
    <property type="entry name" value="Orn_Arg_deC_N"/>
    <property type="match status" value="1"/>
</dbReference>
<sequence>MGGSVSPRSLRAVPKSWGRVDCCIQFWVTQLKKDIELLEYVQSRATGLEYKSDEERLRELRRLSQEKRRFRGDLITLGSYLKGIWSQNPSPTLEAFKGASPYPEHHTMNGYLNKSNFLMVEEGFTTRDLLENLLGELCQEGDQQAFFVADLGDIVKKHLCFLKALPRVKPYFPVKCNGSEGVIRLLAELGAGFACANKAEITQVQGIGIPADRIFYSSPCKQVAHIRYAAAHGVRLMAFDNEVELSKVARNHPRARMLLGITADSIPSDHPSMTFGTTLKSCRHLLETAKEQAVEVVGISFHLGSRGLEPQALAQAVATAQLVFDMGMELGHHMHLLDIGGGFPGTEDTRAPLEEIAAGINSALDLYFPEGSGVDIIARPGRYYVTSAFTLAVSITALGEIPVEQPGSDEEECGSKKSLVYHLSDGIYGAFSCLLFDSPCPRPQLHKRPCPEQPWHSSSLWGPPGHAEDRIADGLELPQLHVGDWLVFGNMGAYTIPTNPTSSLLTGGPQPQVTYAMSRMAWKAIQLFQGKPPQTEDDRESLCTPLSCGWEMAETLCVTPIFAPASII</sequence>
<comment type="cofactor">
    <cofactor evidence="1">
        <name>pyridoxal 5'-phosphate</name>
        <dbReference type="ChEBI" id="CHEBI:597326"/>
    </cofactor>
</comment>
<dbReference type="CDD" id="cd00622">
    <property type="entry name" value="PLPDE_III_ODC"/>
    <property type="match status" value="1"/>
</dbReference>
<keyword evidence="4" id="KW-0620">Polyamine biosynthesis</keyword>
<evidence type="ECO:0000256" key="2">
    <source>
        <dbReference type="ARBA" id="ARBA00008872"/>
    </source>
</evidence>
<evidence type="ECO:0000313" key="9">
    <source>
        <dbReference type="Proteomes" id="UP000796761"/>
    </source>
</evidence>
<dbReference type="PANTHER" id="PTHR11482:SF4">
    <property type="entry name" value="ANTIZYME INHIBITOR 2"/>
    <property type="match status" value="1"/>
</dbReference>
<evidence type="ECO:0000259" key="7">
    <source>
        <dbReference type="Pfam" id="PF02784"/>
    </source>
</evidence>
<dbReference type="EMBL" id="SWJQ01000197">
    <property type="protein sequence ID" value="TRZ19035.1"/>
    <property type="molecule type" value="Genomic_DNA"/>
</dbReference>
<feature type="domain" description="Orn/DAP/Arg decarboxylase 2 N-terminal" evidence="7">
    <location>
        <begin position="151"/>
        <end position="385"/>
    </location>
</feature>
<dbReference type="InterPro" id="IPR022653">
    <property type="entry name" value="De-COase2_pyr-phos_BS"/>
</dbReference>
<evidence type="ECO:0000256" key="6">
    <source>
        <dbReference type="ARBA" id="ARBA00037173"/>
    </source>
</evidence>
<protein>
    <recommendedName>
        <fullName evidence="7">Orn/DAP/Arg decarboxylase 2 N-terminal domain-containing protein</fullName>
    </recommendedName>
</protein>
<accession>A0A8K1GHP1</accession>
<dbReference type="Gene3D" id="2.40.37.10">
    <property type="entry name" value="Lyase, Ornithine Decarboxylase, Chain A, domain 1"/>
    <property type="match status" value="1"/>
</dbReference>
<organism evidence="8 9">
    <name type="scientific">Zosterops borbonicus</name>
    <dbReference type="NCBI Taxonomy" id="364589"/>
    <lineage>
        <taxon>Eukaryota</taxon>
        <taxon>Metazoa</taxon>
        <taxon>Chordata</taxon>
        <taxon>Craniata</taxon>
        <taxon>Vertebrata</taxon>
        <taxon>Euteleostomi</taxon>
        <taxon>Archelosauria</taxon>
        <taxon>Archosauria</taxon>
        <taxon>Dinosauria</taxon>
        <taxon>Saurischia</taxon>
        <taxon>Theropoda</taxon>
        <taxon>Coelurosauria</taxon>
        <taxon>Aves</taxon>
        <taxon>Neognathae</taxon>
        <taxon>Neoaves</taxon>
        <taxon>Telluraves</taxon>
        <taxon>Australaves</taxon>
        <taxon>Passeriformes</taxon>
        <taxon>Sylvioidea</taxon>
        <taxon>Zosteropidae</taxon>
        <taxon>Zosterops</taxon>
    </lineage>
</organism>
<dbReference type="InterPro" id="IPR009006">
    <property type="entry name" value="Ala_racemase/Decarboxylase_C"/>
</dbReference>
<gene>
    <name evidence="8" type="ORF">HGM15179_008064</name>
</gene>
<evidence type="ECO:0000256" key="4">
    <source>
        <dbReference type="ARBA" id="ARBA00023115"/>
    </source>
</evidence>
<dbReference type="InterPro" id="IPR022644">
    <property type="entry name" value="De-COase2_N"/>
</dbReference>
<comment type="caution">
    <text evidence="8">The sequence shown here is derived from an EMBL/GenBank/DDBJ whole genome shotgun (WGS) entry which is preliminary data.</text>
</comment>
<dbReference type="FunFam" id="3.20.20.10:FF:000005">
    <property type="entry name" value="Ornithine decarboxylase"/>
    <property type="match status" value="1"/>
</dbReference>